<feature type="binding site" evidence="7">
    <location>
        <position position="95"/>
    </location>
    <ligand>
        <name>ATP</name>
        <dbReference type="ChEBI" id="CHEBI:30616"/>
    </ligand>
</feature>
<dbReference type="InterPro" id="IPR036850">
    <property type="entry name" value="NDK-like_dom_sf"/>
</dbReference>
<reference evidence="11" key="1">
    <citation type="submission" date="2021-01" db="EMBL/GenBank/DDBJ databases">
        <authorList>
            <person name="Corre E."/>
            <person name="Pelletier E."/>
            <person name="Niang G."/>
            <person name="Scheremetjew M."/>
            <person name="Finn R."/>
            <person name="Kale V."/>
            <person name="Holt S."/>
            <person name="Cochrane G."/>
            <person name="Meng A."/>
            <person name="Brown T."/>
            <person name="Cohen L."/>
        </authorList>
    </citation>
    <scope>NUCLEOTIDE SEQUENCE</scope>
    <source>
        <strain evidence="11">NIES-2562</strain>
    </source>
</reference>
<dbReference type="AlphaFoldDB" id="A0A7S3DDZ0"/>
<dbReference type="FunFam" id="3.30.70.141:FF:000002">
    <property type="entry name" value="Nucleoside diphosphate kinase"/>
    <property type="match status" value="1"/>
</dbReference>
<organism evidence="11">
    <name type="scientific">Palpitomonas bilix</name>
    <dbReference type="NCBI Taxonomy" id="652834"/>
    <lineage>
        <taxon>Eukaryota</taxon>
        <taxon>Eukaryota incertae sedis</taxon>
    </lineage>
</organism>
<dbReference type="PANTHER" id="PTHR11349">
    <property type="entry name" value="NUCLEOSIDE DIPHOSPHATE KINASE"/>
    <property type="match status" value="1"/>
</dbReference>
<feature type="binding site" evidence="7">
    <location>
        <position position="116"/>
    </location>
    <ligand>
        <name>ATP</name>
        <dbReference type="ChEBI" id="CHEBI:30616"/>
    </ligand>
</feature>
<evidence type="ECO:0000256" key="3">
    <source>
        <dbReference type="ARBA" id="ARBA00022679"/>
    </source>
</evidence>
<evidence type="ECO:0000256" key="8">
    <source>
        <dbReference type="RuleBase" id="RU004011"/>
    </source>
</evidence>
<dbReference type="EC" id="2.7.4.6" evidence="9"/>
<dbReference type="PRINTS" id="PR01243">
    <property type="entry name" value="NUCDPKINASE"/>
</dbReference>
<dbReference type="Pfam" id="PF00334">
    <property type="entry name" value="NDK"/>
    <property type="match status" value="1"/>
</dbReference>
<feature type="domain" description="Nucleoside diphosphate kinase-like" evidence="10">
    <location>
        <begin position="5"/>
        <end position="142"/>
    </location>
</feature>
<evidence type="ECO:0000259" key="10">
    <source>
        <dbReference type="SMART" id="SM00562"/>
    </source>
</evidence>
<dbReference type="GO" id="GO:0004550">
    <property type="term" value="F:nucleoside diphosphate kinase activity"/>
    <property type="evidence" value="ECO:0007669"/>
    <property type="project" value="UniProtKB-EC"/>
</dbReference>
<dbReference type="Gene3D" id="3.30.70.141">
    <property type="entry name" value="Nucleoside diphosphate kinase-like domain"/>
    <property type="match status" value="1"/>
</dbReference>
<dbReference type="PROSITE" id="PS00469">
    <property type="entry name" value="NDPK"/>
    <property type="match status" value="1"/>
</dbReference>
<evidence type="ECO:0000256" key="2">
    <source>
        <dbReference type="ARBA" id="ARBA00008142"/>
    </source>
</evidence>
<evidence type="ECO:0000256" key="9">
    <source>
        <dbReference type="RuleBase" id="RU004013"/>
    </source>
</evidence>
<comment type="similarity">
    <text evidence="2 7 8">Belongs to the NDK family.</text>
</comment>
<dbReference type="GO" id="GO:0005524">
    <property type="term" value="F:ATP binding"/>
    <property type="evidence" value="ECO:0007669"/>
    <property type="project" value="UniProtKB-KW"/>
</dbReference>
<keyword evidence="6 9" id="KW-0067">ATP-binding</keyword>
<evidence type="ECO:0000256" key="4">
    <source>
        <dbReference type="ARBA" id="ARBA00022741"/>
    </source>
</evidence>
<keyword evidence="3 9" id="KW-0808">Transferase</keyword>
<dbReference type="InterPro" id="IPR034907">
    <property type="entry name" value="NDK-like_dom"/>
</dbReference>
<feature type="active site" description="Pros-phosphohistidine intermediate" evidence="7">
    <location>
        <position position="119"/>
    </location>
</feature>
<evidence type="ECO:0000256" key="6">
    <source>
        <dbReference type="ARBA" id="ARBA00022840"/>
    </source>
</evidence>
<feature type="binding site" evidence="7">
    <location>
        <position position="13"/>
    </location>
    <ligand>
        <name>ATP</name>
        <dbReference type="ChEBI" id="CHEBI:30616"/>
    </ligand>
</feature>
<dbReference type="NCBIfam" id="NF001908">
    <property type="entry name" value="PRK00668.1"/>
    <property type="match status" value="1"/>
</dbReference>
<feature type="binding site" evidence="7">
    <location>
        <position position="106"/>
    </location>
    <ligand>
        <name>ATP</name>
        <dbReference type="ChEBI" id="CHEBI:30616"/>
    </ligand>
</feature>
<name>A0A7S3DDZ0_9EUKA</name>
<evidence type="ECO:0000313" key="11">
    <source>
        <dbReference type="EMBL" id="CAE0253245.1"/>
    </source>
</evidence>
<dbReference type="GO" id="GO:0006183">
    <property type="term" value="P:GTP biosynthetic process"/>
    <property type="evidence" value="ECO:0007669"/>
    <property type="project" value="InterPro"/>
</dbReference>
<dbReference type="SMART" id="SM00562">
    <property type="entry name" value="NDK"/>
    <property type="match status" value="1"/>
</dbReference>
<dbReference type="GO" id="GO:0006228">
    <property type="term" value="P:UTP biosynthetic process"/>
    <property type="evidence" value="ECO:0007669"/>
    <property type="project" value="InterPro"/>
</dbReference>
<comment type="catalytic activity">
    <reaction evidence="9">
        <text>a 2'-deoxyribonucleoside 5'-diphosphate + ATP = a 2'-deoxyribonucleoside 5'-triphosphate + ADP</text>
        <dbReference type="Rhea" id="RHEA:44640"/>
        <dbReference type="ChEBI" id="CHEBI:30616"/>
        <dbReference type="ChEBI" id="CHEBI:61560"/>
        <dbReference type="ChEBI" id="CHEBI:73316"/>
        <dbReference type="ChEBI" id="CHEBI:456216"/>
        <dbReference type="EC" id="2.7.4.6"/>
    </reaction>
</comment>
<gene>
    <name evidence="11" type="ORF">PBIL07802_LOCUS15479</name>
</gene>
<feature type="binding site" evidence="7">
    <location>
        <position position="89"/>
    </location>
    <ligand>
        <name>ATP</name>
        <dbReference type="ChEBI" id="CHEBI:30616"/>
    </ligand>
</feature>
<sequence length="153" mass="16964">MAGNAERTYIMVKPDGVHRNLVGAIIKRFEERGLKLVALKFVKPSREHLEKHYADLAGKPFFPSLIDYMTSGPVVAMVWEGLNAAKVGRMMLGETNPQASLPGTIRGDYCLQVGRNLIHGSDSPDSAAAEIALWFSEDELINWTPNSAAWMYE</sequence>
<comment type="cofactor">
    <cofactor evidence="1">
        <name>Mg(2+)</name>
        <dbReference type="ChEBI" id="CHEBI:18420"/>
    </cofactor>
</comment>
<dbReference type="EMBL" id="HBIB01023589">
    <property type="protein sequence ID" value="CAE0253245.1"/>
    <property type="molecule type" value="Transcribed_RNA"/>
</dbReference>
<evidence type="ECO:0000256" key="7">
    <source>
        <dbReference type="PROSITE-ProRule" id="PRU00706"/>
    </source>
</evidence>
<dbReference type="PROSITE" id="PS51374">
    <property type="entry name" value="NDPK_LIKE"/>
    <property type="match status" value="1"/>
</dbReference>
<feature type="binding site" evidence="7">
    <location>
        <position position="61"/>
    </location>
    <ligand>
        <name>ATP</name>
        <dbReference type="ChEBI" id="CHEBI:30616"/>
    </ligand>
</feature>
<evidence type="ECO:0000256" key="1">
    <source>
        <dbReference type="ARBA" id="ARBA00001946"/>
    </source>
</evidence>
<keyword evidence="4 9" id="KW-0547">Nucleotide-binding</keyword>
<dbReference type="HAMAP" id="MF_00451">
    <property type="entry name" value="NDP_kinase"/>
    <property type="match status" value="1"/>
</dbReference>
<dbReference type="SUPFAM" id="SSF54919">
    <property type="entry name" value="Nucleoside diphosphate kinase, NDK"/>
    <property type="match status" value="1"/>
</dbReference>
<dbReference type="CDD" id="cd04413">
    <property type="entry name" value="NDPk_I"/>
    <property type="match status" value="1"/>
</dbReference>
<evidence type="ECO:0000256" key="5">
    <source>
        <dbReference type="ARBA" id="ARBA00022777"/>
    </source>
</evidence>
<dbReference type="InterPro" id="IPR023005">
    <property type="entry name" value="Nucleoside_diP_kinase_AS"/>
</dbReference>
<proteinExistence type="inferred from homology"/>
<accession>A0A7S3DDZ0</accession>
<keyword evidence="5 9" id="KW-0418">Kinase</keyword>
<dbReference type="GO" id="GO:0006241">
    <property type="term" value="P:CTP biosynthetic process"/>
    <property type="evidence" value="ECO:0007669"/>
    <property type="project" value="InterPro"/>
</dbReference>
<dbReference type="InterPro" id="IPR001564">
    <property type="entry name" value="Nucleoside_diP_kinase"/>
</dbReference>
<protein>
    <recommendedName>
        <fullName evidence="9">Nucleoside diphosphate kinase</fullName>
        <ecNumber evidence="9">2.7.4.6</ecNumber>
    </recommendedName>
</protein>